<dbReference type="NCBIfam" id="TIGR00138">
    <property type="entry name" value="rsmG_gidB"/>
    <property type="match status" value="1"/>
</dbReference>
<dbReference type="GO" id="GO:0008168">
    <property type="term" value="F:methyltransferase activity"/>
    <property type="evidence" value="ECO:0007669"/>
    <property type="project" value="UniProtKB-KW"/>
</dbReference>
<evidence type="ECO:0000256" key="3">
    <source>
        <dbReference type="ARBA" id="ARBA00022603"/>
    </source>
</evidence>
<keyword evidence="8" id="KW-1185">Reference proteome</keyword>
<dbReference type="Pfam" id="PF02527">
    <property type="entry name" value="GidB"/>
    <property type="match status" value="1"/>
</dbReference>
<comment type="similarity">
    <text evidence="6">Belongs to the methyltransferase superfamily. RNA methyltransferase RsmG family.</text>
</comment>
<organism evidence="7 8">
    <name type="scientific">Sphingomonas naphthae</name>
    <dbReference type="NCBI Taxonomy" id="1813468"/>
    <lineage>
        <taxon>Bacteria</taxon>
        <taxon>Pseudomonadati</taxon>
        <taxon>Pseudomonadota</taxon>
        <taxon>Alphaproteobacteria</taxon>
        <taxon>Sphingomonadales</taxon>
        <taxon>Sphingomonadaceae</taxon>
        <taxon>Sphingomonas</taxon>
    </lineage>
</organism>
<comment type="caution">
    <text evidence="6">Lacks conserved residue(s) required for the propagation of feature annotation.</text>
</comment>
<accession>A0ABY7TLZ8</accession>
<dbReference type="PIRSF" id="PIRSF003078">
    <property type="entry name" value="GidB"/>
    <property type="match status" value="1"/>
</dbReference>
<dbReference type="HAMAP" id="MF_00074">
    <property type="entry name" value="16SrRNA_methyltr_G"/>
    <property type="match status" value="1"/>
</dbReference>
<name>A0ABY7TLZ8_9SPHN</name>
<evidence type="ECO:0000256" key="5">
    <source>
        <dbReference type="ARBA" id="ARBA00022691"/>
    </source>
</evidence>
<feature type="binding site" evidence="6">
    <location>
        <position position="61"/>
    </location>
    <ligand>
        <name>S-adenosyl-L-methionine</name>
        <dbReference type="ChEBI" id="CHEBI:59789"/>
    </ligand>
</feature>
<evidence type="ECO:0000256" key="6">
    <source>
        <dbReference type="HAMAP-Rule" id="MF_00074"/>
    </source>
</evidence>
<keyword evidence="1 6" id="KW-0963">Cytoplasm</keyword>
<comment type="subcellular location">
    <subcellularLocation>
        <location evidence="6">Cytoplasm</location>
    </subcellularLocation>
</comment>
<sequence length="197" mass="21313">MIDLDSAAQEKIAAYTGLVTAESERQNLVSRSTLEDFANRHVADSLQLLPLATPGLWVDVGSGAGLPGILLAIAEPTRPVVMVEPRARRVEFLRFAISQLGLTNATVVAGKVEQLRDIRAAVISARAVATLDKLFEWCGAIAEPSTVWLLPKGRTAASELESVKATWQGDFRLVRSVTDAEAAIVVARNVRRRSKAR</sequence>
<feature type="binding site" evidence="6">
    <location>
        <begin position="112"/>
        <end position="113"/>
    </location>
    <ligand>
        <name>S-adenosyl-L-methionine</name>
        <dbReference type="ChEBI" id="CHEBI:59789"/>
    </ligand>
</feature>
<evidence type="ECO:0000256" key="4">
    <source>
        <dbReference type="ARBA" id="ARBA00022679"/>
    </source>
</evidence>
<evidence type="ECO:0000256" key="2">
    <source>
        <dbReference type="ARBA" id="ARBA00022552"/>
    </source>
</evidence>
<gene>
    <name evidence="6 7" type="primary">rsmG</name>
    <name evidence="7" type="ORF">PQ455_16900</name>
</gene>
<dbReference type="Proteomes" id="UP001220395">
    <property type="component" value="Chromosome"/>
</dbReference>
<dbReference type="EC" id="2.1.1.170" evidence="6"/>
<dbReference type="PANTHER" id="PTHR31760">
    <property type="entry name" value="S-ADENOSYL-L-METHIONINE-DEPENDENT METHYLTRANSFERASES SUPERFAMILY PROTEIN"/>
    <property type="match status" value="1"/>
</dbReference>
<dbReference type="RefSeq" id="WP_273687378.1">
    <property type="nucleotide sequence ID" value="NZ_CP117411.1"/>
</dbReference>
<protein>
    <recommendedName>
        <fullName evidence="6">Ribosomal RNA small subunit methyltransferase G</fullName>
        <ecNumber evidence="6">2.1.1.170</ecNumber>
    </recommendedName>
    <alternativeName>
        <fullName evidence="6">16S rRNA 7-methylguanosine methyltransferase</fullName>
        <shortName evidence="6">16S rRNA m7G methyltransferase</shortName>
    </alternativeName>
</protein>
<keyword evidence="4 6" id="KW-0808">Transferase</keyword>
<dbReference type="InterPro" id="IPR003682">
    <property type="entry name" value="rRNA_ssu_MeTfrase_G"/>
</dbReference>
<evidence type="ECO:0000256" key="1">
    <source>
        <dbReference type="ARBA" id="ARBA00022490"/>
    </source>
</evidence>
<dbReference type="PANTHER" id="PTHR31760:SF0">
    <property type="entry name" value="S-ADENOSYL-L-METHIONINE-DEPENDENT METHYLTRANSFERASES SUPERFAMILY PROTEIN"/>
    <property type="match status" value="1"/>
</dbReference>
<dbReference type="GO" id="GO:0032259">
    <property type="term" value="P:methylation"/>
    <property type="evidence" value="ECO:0007669"/>
    <property type="project" value="UniProtKB-KW"/>
</dbReference>
<dbReference type="InterPro" id="IPR029063">
    <property type="entry name" value="SAM-dependent_MTases_sf"/>
</dbReference>
<dbReference type="Gene3D" id="3.40.50.150">
    <property type="entry name" value="Vaccinia Virus protein VP39"/>
    <property type="match status" value="1"/>
</dbReference>
<dbReference type="EMBL" id="CP117411">
    <property type="protein sequence ID" value="WCT73274.1"/>
    <property type="molecule type" value="Genomic_DNA"/>
</dbReference>
<comment type="function">
    <text evidence="6">Specifically methylates the N7 position of guanine in position 527 of 16S rRNA.</text>
</comment>
<dbReference type="CDD" id="cd02440">
    <property type="entry name" value="AdoMet_MTases"/>
    <property type="match status" value="1"/>
</dbReference>
<dbReference type="SUPFAM" id="SSF53335">
    <property type="entry name" value="S-adenosyl-L-methionine-dependent methyltransferases"/>
    <property type="match status" value="1"/>
</dbReference>
<keyword evidence="2 6" id="KW-0698">rRNA processing</keyword>
<feature type="binding site" evidence="6">
    <location>
        <position position="66"/>
    </location>
    <ligand>
        <name>S-adenosyl-L-methionine</name>
        <dbReference type="ChEBI" id="CHEBI:59789"/>
    </ligand>
</feature>
<reference evidence="7 8" key="1">
    <citation type="submission" date="2023-02" db="EMBL/GenBank/DDBJ databases">
        <title>Genome sequence of Sphingomonas naphthae.</title>
        <authorList>
            <person name="Kim S."/>
            <person name="Heo J."/>
            <person name="Kwon S.-W."/>
        </authorList>
    </citation>
    <scope>NUCLEOTIDE SEQUENCE [LARGE SCALE GENOMIC DNA]</scope>
    <source>
        <strain evidence="7 8">KACC 18716</strain>
    </source>
</reference>
<evidence type="ECO:0000313" key="8">
    <source>
        <dbReference type="Proteomes" id="UP001220395"/>
    </source>
</evidence>
<keyword evidence="3 6" id="KW-0489">Methyltransferase</keyword>
<proteinExistence type="inferred from homology"/>
<feature type="binding site" evidence="6">
    <location>
        <position position="126"/>
    </location>
    <ligand>
        <name>S-adenosyl-L-methionine</name>
        <dbReference type="ChEBI" id="CHEBI:59789"/>
    </ligand>
</feature>
<keyword evidence="5 6" id="KW-0949">S-adenosyl-L-methionine</keyword>
<evidence type="ECO:0000313" key="7">
    <source>
        <dbReference type="EMBL" id="WCT73274.1"/>
    </source>
</evidence>
<comment type="catalytic activity">
    <reaction evidence="6">
        <text>guanosine(527) in 16S rRNA + S-adenosyl-L-methionine = N(7)-methylguanosine(527) in 16S rRNA + S-adenosyl-L-homocysteine</text>
        <dbReference type="Rhea" id="RHEA:42732"/>
        <dbReference type="Rhea" id="RHEA-COMP:10209"/>
        <dbReference type="Rhea" id="RHEA-COMP:10210"/>
        <dbReference type="ChEBI" id="CHEBI:57856"/>
        <dbReference type="ChEBI" id="CHEBI:59789"/>
        <dbReference type="ChEBI" id="CHEBI:74269"/>
        <dbReference type="ChEBI" id="CHEBI:74480"/>
        <dbReference type="EC" id="2.1.1.170"/>
    </reaction>
</comment>